<dbReference type="Proteomes" id="UP001205486">
    <property type="component" value="Unassembled WGS sequence"/>
</dbReference>
<sequence>MDCKRGIVARMEDAPDGRRHLIRGRRGNTAVRAAHSTCVILRSLAGGR</sequence>
<proteinExistence type="predicted"/>
<reference evidence="1" key="1">
    <citation type="submission" date="2022-03" db="EMBL/GenBank/DDBJ databases">
        <title>Interactions between chemoautotrophic and heterotrophic bacteria.</title>
        <authorList>
            <person name="Santoro A."/>
        </authorList>
    </citation>
    <scope>NUCLEOTIDE SEQUENCE</scope>
    <source>
        <strain evidence="1">Nb-106</strain>
    </source>
</reference>
<accession>A0ACC6AIA5</accession>
<dbReference type="EMBL" id="JALJZS010000002">
    <property type="protein sequence ID" value="MCP1999426.1"/>
    <property type="molecule type" value="Genomic_DNA"/>
</dbReference>
<name>A0ACC6AIA5_NITWI</name>
<comment type="caution">
    <text evidence="1">The sequence shown here is derived from an EMBL/GenBank/DDBJ whole genome shotgun (WGS) entry which is preliminary data.</text>
</comment>
<protein>
    <submittedName>
        <fullName evidence="1">Uncharacterized protein</fullName>
    </submittedName>
</protein>
<organism evidence="1 2">
    <name type="scientific">Nitrobacter winogradskyi</name>
    <name type="common">Nitrobacter agilis</name>
    <dbReference type="NCBI Taxonomy" id="913"/>
    <lineage>
        <taxon>Bacteria</taxon>
        <taxon>Pseudomonadati</taxon>
        <taxon>Pseudomonadota</taxon>
        <taxon>Alphaproteobacteria</taxon>
        <taxon>Hyphomicrobiales</taxon>
        <taxon>Nitrobacteraceae</taxon>
        <taxon>Nitrobacter</taxon>
    </lineage>
</organism>
<evidence type="ECO:0000313" key="1">
    <source>
        <dbReference type="EMBL" id="MCP1999426.1"/>
    </source>
</evidence>
<evidence type="ECO:0000313" key="2">
    <source>
        <dbReference type="Proteomes" id="UP001205486"/>
    </source>
</evidence>
<gene>
    <name evidence="1" type="ORF">J2S34_001874</name>
</gene>
<keyword evidence="2" id="KW-1185">Reference proteome</keyword>